<evidence type="ECO:0000259" key="2">
    <source>
        <dbReference type="PROSITE" id="PS50835"/>
    </source>
</evidence>
<keyword evidence="4" id="KW-1185">Reference proteome</keyword>
<dbReference type="InterPro" id="IPR013783">
    <property type="entry name" value="Ig-like_fold"/>
</dbReference>
<feature type="domain" description="Ig-like" evidence="2">
    <location>
        <begin position="305"/>
        <end position="395"/>
    </location>
</feature>
<accession>A0ABQ9IH78</accession>
<proteinExistence type="predicted"/>
<dbReference type="Pfam" id="PF00047">
    <property type="entry name" value="ig"/>
    <property type="match status" value="2"/>
</dbReference>
<evidence type="ECO:0000256" key="1">
    <source>
        <dbReference type="ARBA" id="ARBA00023319"/>
    </source>
</evidence>
<feature type="domain" description="Ig-like" evidence="2">
    <location>
        <begin position="514"/>
        <end position="604"/>
    </location>
</feature>
<protein>
    <recommendedName>
        <fullName evidence="2">Ig-like domain-containing protein</fullName>
    </recommendedName>
</protein>
<dbReference type="SMART" id="SM00408">
    <property type="entry name" value="IGc2"/>
    <property type="match status" value="7"/>
</dbReference>
<comment type="caution">
    <text evidence="3">The sequence shown here is derived from an EMBL/GenBank/DDBJ whole genome shotgun (WGS) entry which is preliminary data.</text>
</comment>
<evidence type="ECO:0000313" key="4">
    <source>
        <dbReference type="Proteomes" id="UP001159363"/>
    </source>
</evidence>
<dbReference type="InterPro" id="IPR003598">
    <property type="entry name" value="Ig_sub2"/>
</dbReference>
<dbReference type="InterPro" id="IPR036179">
    <property type="entry name" value="Ig-like_dom_sf"/>
</dbReference>
<reference evidence="3 4" key="1">
    <citation type="submission" date="2023-02" db="EMBL/GenBank/DDBJ databases">
        <title>LHISI_Scaffold_Assembly.</title>
        <authorList>
            <person name="Stuart O.P."/>
            <person name="Cleave R."/>
            <person name="Magrath M.J.L."/>
            <person name="Mikheyev A.S."/>
        </authorList>
    </citation>
    <scope>NUCLEOTIDE SEQUENCE [LARGE SCALE GENOMIC DNA]</scope>
    <source>
        <strain evidence="3">Daus_M_001</strain>
        <tissue evidence="3">Leg muscle</tissue>
    </source>
</reference>
<dbReference type="InterPro" id="IPR013151">
    <property type="entry name" value="Immunoglobulin_dom"/>
</dbReference>
<evidence type="ECO:0000313" key="3">
    <source>
        <dbReference type="EMBL" id="KAJ8895525.1"/>
    </source>
</evidence>
<dbReference type="InterPro" id="IPR003599">
    <property type="entry name" value="Ig_sub"/>
</dbReference>
<name>A0ABQ9IH78_9NEOP</name>
<dbReference type="SMART" id="SM00409">
    <property type="entry name" value="IG"/>
    <property type="match status" value="7"/>
</dbReference>
<dbReference type="Proteomes" id="UP001159363">
    <property type="component" value="Chromosome 1"/>
</dbReference>
<gene>
    <name evidence="3" type="ORF">PR048_000861</name>
</gene>
<dbReference type="Gene3D" id="2.60.40.10">
    <property type="entry name" value="Immunoglobulins"/>
    <property type="match status" value="7"/>
</dbReference>
<feature type="domain" description="Ig-like" evidence="2">
    <location>
        <begin position="406"/>
        <end position="496"/>
    </location>
</feature>
<feature type="domain" description="Ig-like" evidence="2">
    <location>
        <begin position="609"/>
        <end position="699"/>
    </location>
</feature>
<dbReference type="PANTHER" id="PTHR10075:SF101">
    <property type="entry name" value="ZWEI IG DOMAIN PROTEIN ZIG-3"/>
    <property type="match status" value="1"/>
</dbReference>
<feature type="domain" description="Ig-like" evidence="2">
    <location>
        <begin position="176"/>
        <end position="269"/>
    </location>
</feature>
<sequence>MTVTCAVIDGDKPMSVWWTLNDVNVSRAMPGITMVPLGDAGSLLTLSPVRFEHAGNYTCFISNAGGVTFHTSQLRVNVPPELQPFALSEKPLNPGQILTVPCGVIDGDRPVGLHWEFNSGPITPRMGVTVVHLGERSAILSISSVQAAHAGTYTCVAENAAGTDRLSVELVVKVFPIIVPFSFGDLPSNSGDVVQVMCLVSKGDVPLNISWQFQGPLTDLSMPEGAVATLLGDRTSMLMINPVKAVHQGNYTCHATNRAGETSHFATLIYGEISGTFVVVQLLMMLSVCESLVYSTWLHVIPVLPRIVPFHFDTPIFAGQATQVTCLVSEGDSPLDISWSFQGTDLSSQMGISTTRIGRSGSLLLLEPANSGHRGNYTCTVKNPAGIVNYTTSLEIHGTLYESFLPRIVPFHFDSPIFAGQATQVTCLVSEGDFPLDITWSFQGTELSSQMGISTNKIGKKASLLLIDPATSGHKGNYTCTVRNPAGTINFTASLHIHVELTPLLTHAFISVPPRIVPFHFDTPIFAGQTTQVTCLVPQGDSPLDISWSFQGTELSSQMGLSTNRFSRKASILLVDPASSGHRGNYTCSVRNPVGSVNYTAHLQIHVKPQIQPFAFERSGINEGSSTRALCSVNAADTPLDIRWLKDGLPLSTATRKIHKLDDLTMILSLSHVALADSGNYTCIASNTAGIASHSAILRVKGRVRE</sequence>
<keyword evidence="1" id="KW-0393">Immunoglobulin domain</keyword>
<feature type="domain" description="Ig-like" evidence="2">
    <location>
        <begin position="80"/>
        <end position="171"/>
    </location>
</feature>
<dbReference type="PANTHER" id="PTHR10075">
    <property type="entry name" value="BASIGIN RELATED"/>
    <property type="match status" value="1"/>
</dbReference>
<feature type="domain" description="Ig-like" evidence="2">
    <location>
        <begin position="1"/>
        <end position="77"/>
    </location>
</feature>
<dbReference type="InterPro" id="IPR007110">
    <property type="entry name" value="Ig-like_dom"/>
</dbReference>
<dbReference type="SUPFAM" id="SSF48726">
    <property type="entry name" value="Immunoglobulin"/>
    <property type="match status" value="7"/>
</dbReference>
<organism evidence="3 4">
    <name type="scientific">Dryococelus australis</name>
    <dbReference type="NCBI Taxonomy" id="614101"/>
    <lineage>
        <taxon>Eukaryota</taxon>
        <taxon>Metazoa</taxon>
        <taxon>Ecdysozoa</taxon>
        <taxon>Arthropoda</taxon>
        <taxon>Hexapoda</taxon>
        <taxon>Insecta</taxon>
        <taxon>Pterygota</taxon>
        <taxon>Neoptera</taxon>
        <taxon>Polyneoptera</taxon>
        <taxon>Phasmatodea</taxon>
        <taxon>Verophasmatodea</taxon>
        <taxon>Anareolatae</taxon>
        <taxon>Phasmatidae</taxon>
        <taxon>Eurycanthinae</taxon>
        <taxon>Dryococelus</taxon>
    </lineage>
</organism>
<dbReference type="EMBL" id="JARBHB010000001">
    <property type="protein sequence ID" value="KAJ8895525.1"/>
    <property type="molecule type" value="Genomic_DNA"/>
</dbReference>
<dbReference type="PROSITE" id="PS50835">
    <property type="entry name" value="IG_LIKE"/>
    <property type="match status" value="7"/>
</dbReference>
<dbReference type="Pfam" id="PF13927">
    <property type="entry name" value="Ig_3"/>
    <property type="match status" value="5"/>
</dbReference>